<dbReference type="InterPro" id="IPR001633">
    <property type="entry name" value="EAL_dom"/>
</dbReference>
<dbReference type="SUPFAM" id="SSF55781">
    <property type="entry name" value="GAF domain-like"/>
    <property type="match status" value="1"/>
</dbReference>
<dbReference type="NCBIfam" id="TIGR00254">
    <property type="entry name" value="GGDEF"/>
    <property type="match status" value="2"/>
</dbReference>
<dbReference type="SUPFAM" id="SSF55785">
    <property type="entry name" value="PYP-like sensor domain (PAS domain)"/>
    <property type="match status" value="1"/>
</dbReference>
<dbReference type="PROSITE" id="PS50883">
    <property type="entry name" value="EAL"/>
    <property type="match status" value="1"/>
</dbReference>
<dbReference type="InterPro" id="IPR001610">
    <property type="entry name" value="PAC"/>
</dbReference>
<evidence type="ECO:0000259" key="1">
    <source>
        <dbReference type="PROSITE" id="PS50883"/>
    </source>
</evidence>
<reference evidence="4" key="1">
    <citation type="submission" date="2016-02" db="EMBL/GenBank/DDBJ databases">
        <authorList>
            <person name="Holder M.E."/>
            <person name="Ajami N.J."/>
            <person name="Petrosino J.F."/>
        </authorList>
    </citation>
    <scope>NUCLEOTIDE SEQUENCE [LARGE SCALE GENOMIC DNA]</scope>
    <source>
        <strain evidence="4">CCUG 45958</strain>
    </source>
</reference>
<dbReference type="InterPro" id="IPR029787">
    <property type="entry name" value="Nucleotide_cyclase"/>
</dbReference>
<dbReference type="InterPro" id="IPR000160">
    <property type="entry name" value="GGDEF_dom"/>
</dbReference>
<dbReference type="SMART" id="SM00086">
    <property type="entry name" value="PAC"/>
    <property type="match status" value="1"/>
</dbReference>
<dbReference type="Gene3D" id="3.30.450.20">
    <property type="entry name" value="PAS domain"/>
    <property type="match status" value="2"/>
</dbReference>
<sequence>MDHMRNDAALFGFIDAVTGRLDYEKSLTALLPSLVEILRAYLPLNALIVLRRDKDDLHLNPVAWSVSPDLPEEKLCRAFSGQEIFERLCGLQDQPDATAGALRACLPGSLQKVFHGMAWPLRDQNRQALGFALFSRAPGDAPWDAEQRRYMELFATLLGLFSAGQAYCSHQAFHNRIFNAAMDRVKVCIYITDPQTDRILYMNQFMKDIFQLEKPEGKICWQVLQNDKSRRCEFCPVNHLSAHLDDHSVYRWEEHNTRTGRFFENYDSLMRWSDGSLVHLQQSIDITDSKRLRREASRDDLTGLLNRRAGLERLAQAIDEARAGDASLIVALLDLNDLKNINDTFGHMVGDAAINLVAREIEAGLSGADFCFRLSGDEFVVVFHELDRHTAALSLKNVLHNLEARRAALRLEHELSFCFGCFEVRPDMQLALTAILSKADESMYEQKKQAHIKLAARRLREACPAAVEDSLSCGAAQLYDALSRSTDAYVYVSKVPSGVFRYSKAMVNDFGLPGEVVPNAAAVWGERVHPDDKAAFLESNQIIADGRSDTHCVEYRVKNRDGQWVWVRCRGYLERDENGEPTLFAGFITNLGQKNKIDHITGLHNKIKFEEDVTEAIHNRPSASLSLMLLGVDNFTHINDLHNRTFGDEVLRIIAQKLQVMLPEAASLYRLDGDVFAVVRYENSDDAQKFYNAVAESFRYQQEYDGKKYFCPLSAGYARYPDDASSHEELLQAALCALASSKRNGRNRITFFNKQLGKDQKRALDLTELLRESIECQFEGFELFYQPQVTATGGRLVGAEALARWNCKKYGAVSPAEFIPLMEHSGLIVPFGQWVFKEALRQCKEWTQWRPDFIISVNLSYLQVISSDMLPFIKTTLEKTGLNAANVVVEFTESCMIRENAVLQEIFRKIRSLGIRIAMDDFGTGYSSLSMLKTSPADTVKIDRAFVRDILNSRFDATFIRFVVALCHDLDIKVCLEGVEREEELQLVRPMQLDYIQGYFFGRPMPATVFQNRFLNGGAA</sequence>
<dbReference type="STRING" id="44742.AXF13_06100"/>
<dbReference type="Pfam" id="PF08447">
    <property type="entry name" value="PAS_3"/>
    <property type="match status" value="1"/>
</dbReference>
<dbReference type="CDD" id="cd01948">
    <property type="entry name" value="EAL"/>
    <property type="match status" value="1"/>
</dbReference>
<dbReference type="KEGG" id="dfi:AXF13_06100"/>
<dbReference type="InterPro" id="IPR000014">
    <property type="entry name" value="PAS"/>
</dbReference>
<name>A0A0X8JJC3_9BACT</name>
<organism evidence="3 4">
    <name type="scientific">Desulfovibrio fairfieldensis</name>
    <dbReference type="NCBI Taxonomy" id="44742"/>
    <lineage>
        <taxon>Bacteria</taxon>
        <taxon>Pseudomonadati</taxon>
        <taxon>Thermodesulfobacteriota</taxon>
        <taxon>Desulfovibrionia</taxon>
        <taxon>Desulfovibrionales</taxon>
        <taxon>Desulfovibrionaceae</taxon>
        <taxon>Desulfovibrio</taxon>
    </lineage>
</organism>
<dbReference type="Gene3D" id="3.30.70.270">
    <property type="match status" value="2"/>
</dbReference>
<dbReference type="SMART" id="SM00267">
    <property type="entry name" value="GGDEF"/>
    <property type="match status" value="2"/>
</dbReference>
<dbReference type="Pfam" id="PF00990">
    <property type="entry name" value="GGDEF"/>
    <property type="match status" value="2"/>
</dbReference>
<accession>A0A0X8JJC3</accession>
<dbReference type="InterPro" id="IPR013655">
    <property type="entry name" value="PAS_fold_3"/>
</dbReference>
<dbReference type="InterPro" id="IPR043128">
    <property type="entry name" value="Rev_trsase/Diguanyl_cyclase"/>
</dbReference>
<dbReference type="Gene3D" id="3.20.20.450">
    <property type="entry name" value="EAL domain"/>
    <property type="match status" value="1"/>
</dbReference>
<evidence type="ECO:0000313" key="4">
    <source>
        <dbReference type="Proteomes" id="UP000069241"/>
    </source>
</evidence>
<dbReference type="SMART" id="SM00052">
    <property type="entry name" value="EAL"/>
    <property type="match status" value="1"/>
</dbReference>
<feature type="domain" description="EAL" evidence="1">
    <location>
        <begin position="763"/>
        <end position="1018"/>
    </location>
</feature>
<dbReference type="SUPFAM" id="SSF141868">
    <property type="entry name" value="EAL domain-like"/>
    <property type="match status" value="1"/>
</dbReference>
<dbReference type="Pfam" id="PF00563">
    <property type="entry name" value="EAL"/>
    <property type="match status" value="1"/>
</dbReference>
<dbReference type="InterPro" id="IPR035965">
    <property type="entry name" value="PAS-like_dom_sf"/>
</dbReference>
<keyword evidence="4" id="KW-1185">Reference proteome</keyword>
<dbReference type="PANTHER" id="PTHR44757">
    <property type="entry name" value="DIGUANYLATE CYCLASE DGCP"/>
    <property type="match status" value="1"/>
</dbReference>
<dbReference type="InterPro" id="IPR035919">
    <property type="entry name" value="EAL_sf"/>
</dbReference>
<proteinExistence type="predicted"/>
<dbReference type="PROSITE" id="PS50887">
    <property type="entry name" value="GGDEF"/>
    <property type="match status" value="2"/>
</dbReference>
<dbReference type="SUPFAM" id="SSF55073">
    <property type="entry name" value="Nucleotide cyclase"/>
    <property type="match status" value="2"/>
</dbReference>
<dbReference type="Proteomes" id="UP000069241">
    <property type="component" value="Chromosome"/>
</dbReference>
<dbReference type="InterPro" id="IPR052155">
    <property type="entry name" value="Biofilm_reg_signaling"/>
</dbReference>
<dbReference type="CDD" id="cd01949">
    <property type="entry name" value="GGDEF"/>
    <property type="match status" value="2"/>
</dbReference>
<dbReference type="AlphaFoldDB" id="A0A0X8JJC3"/>
<feature type="domain" description="GGDEF" evidence="2">
    <location>
        <begin position="623"/>
        <end position="754"/>
    </location>
</feature>
<dbReference type="PANTHER" id="PTHR44757:SF2">
    <property type="entry name" value="BIOFILM ARCHITECTURE MAINTENANCE PROTEIN MBAA"/>
    <property type="match status" value="1"/>
</dbReference>
<protein>
    <submittedName>
        <fullName evidence="3">Diguanylate cyclase</fullName>
    </submittedName>
</protein>
<feature type="domain" description="GGDEF" evidence="2">
    <location>
        <begin position="326"/>
        <end position="459"/>
    </location>
</feature>
<evidence type="ECO:0000313" key="3">
    <source>
        <dbReference type="EMBL" id="AMD89717.1"/>
    </source>
</evidence>
<evidence type="ECO:0000259" key="2">
    <source>
        <dbReference type="PROSITE" id="PS50887"/>
    </source>
</evidence>
<gene>
    <name evidence="3" type="ORF">AXF13_06100</name>
</gene>
<dbReference type="EMBL" id="CP014229">
    <property type="protein sequence ID" value="AMD89717.1"/>
    <property type="molecule type" value="Genomic_DNA"/>
</dbReference>
<dbReference type="CDD" id="cd00130">
    <property type="entry name" value="PAS"/>
    <property type="match status" value="1"/>
</dbReference>